<organism evidence="1 2">
    <name type="scientific">Cysteiniphilum litorale</name>
    <dbReference type="NCBI Taxonomy" id="2056700"/>
    <lineage>
        <taxon>Bacteria</taxon>
        <taxon>Pseudomonadati</taxon>
        <taxon>Pseudomonadota</taxon>
        <taxon>Gammaproteobacteria</taxon>
        <taxon>Thiotrichales</taxon>
        <taxon>Fastidiosibacteraceae</taxon>
        <taxon>Cysteiniphilum</taxon>
    </lineage>
</organism>
<sequence length="50" mass="5586">MCSLFYQTQMVHANKLCSAEIMLAEGVPLSIVSKVFEELPMDALLRMKPA</sequence>
<reference evidence="1" key="1">
    <citation type="journal article" date="2014" name="Int. J. Syst. Evol. Microbiol.">
        <title>Complete genome sequence of Corynebacterium casei LMG S-19264T (=DSM 44701T), isolated from a smear-ripened cheese.</title>
        <authorList>
            <consortium name="US DOE Joint Genome Institute (JGI-PGF)"/>
            <person name="Walter F."/>
            <person name="Albersmeier A."/>
            <person name="Kalinowski J."/>
            <person name="Ruckert C."/>
        </authorList>
    </citation>
    <scope>NUCLEOTIDE SEQUENCE</scope>
    <source>
        <strain evidence="1">CGMCC 1.15758</strain>
    </source>
</reference>
<reference evidence="1" key="2">
    <citation type="submission" date="2020-09" db="EMBL/GenBank/DDBJ databases">
        <authorList>
            <person name="Sun Q."/>
            <person name="Zhou Y."/>
        </authorList>
    </citation>
    <scope>NUCLEOTIDE SEQUENCE</scope>
    <source>
        <strain evidence="1">CGMCC 1.15758</strain>
    </source>
</reference>
<comment type="caution">
    <text evidence="1">The sequence shown here is derived from an EMBL/GenBank/DDBJ whole genome shotgun (WGS) entry which is preliminary data.</text>
</comment>
<evidence type="ECO:0000313" key="2">
    <source>
        <dbReference type="Proteomes" id="UP000636949"/>
    </source>
</evidence>
<proteinExistence type="predicted"/>
<name>A0A8J2Z685_9GAMM</name>
<evidence type="ECO:0000313" key="1">
    <source>
        <dbReference type="EMBL" id="GGG05147.1"/>
    </source>
</evidence>
<dbReference type="AlphaFoldDB" id="A0A8J2Z685"/>
<accession>A0A8J2Z685</accession>
<keyword evidence="2" id="KW-1185">Reference proteome</keyword>
<gene>
    <name evidence="1" type="ORF">GCM10010995_23250</name>
</gene>
<dbReference type="EMBL" id="BMJS01000034">
    <property type="protein sequence ID" value="GGG05147.1"/>
    <property type="molecule type" value="Genomic_DNA"/>
</dbReference>
<protein>
    <submittedName>
        <fullName evidence="1">Uncharacterized protein</fullName>
    </submittedName>
</protein>
<dbReference type="Proteomes" id="UP000636949">
    <property type="component" value="Unassembled WGS sequence"/>
</dbReference>